<accession>A0A1I5I8A7</accession>
<dbReference type="Proteomes" id="UP000199614">
    <property type="component" value="Unassembled WGS sequence"/>
</dbReference>
<feature type="compositionally biased region" description="Basic and acidic residues" evidence="1">
    <location>
        <begin position="377"/>
        <end position="387"/>
    </location>
</feature>
<feature type="region of interest" description="Disordered" evidence="1">
    <location>
        <begin position="408"/>
        <end position="440"/>
    </location>
</feature>
<feature type="compositionally biased region" description="Basic and acidic residues" evidence="1">
    <location>
        <begin position="418"/>
        <end position="432"/>
    </location>
</feature>
<keyword evidence="3" id="KW-1185">Reference proteome</keyword>
<feature type="region of interest" description="Disordered" evidence="1">
    <location>
        <begin position="278"/>
        <end position="393"/>
    </location>
</feature>
<evidence type="ECO:0000313" key="3">
    <source>
        <dbReference type="Proteomes" id="UP000199614"/>
    </source>
</evidence>
<proteinExistence type="predicted"/>
<organism evidence="2 3">
    <name type="scientific">Pseudonocardia ammonioxydans</name>
    <dbReference type="NCBI Taxonomy" id="260086"/>
    <lineage>
        <taxon>Bacteria</taxon>
        <taxon>Bacillati</taxon>
        <taxon>Actinomycetota</taxon>
        <taxon>Actinomycetes</taxon>
        <taxon>Pseudonocardiales</taxon>
        <taxon>Pseudonocardiaceae</taxon>
        <taxon>Pseudonocardia</taxon>
    </lineage>
</organism>
<evidence type="ECO:0000313" key="2">
    <source>
        <dbReference type="EMBL" id="SFO56844.1"/>
    </source>
</evidence>
<evidence type="ECO:0000256" key="1">
    <source>
        <dbReference type="SAM" id="MobiDB-lite"/>
    </source>
</evidence>
<name>A0A1I5I8A7_PSUAM</name>
<dbReference type="AlphaFoldDB" id="A0A1I5I8A7"/>
<gene>
    <name evidence="2" type="ORF">SAMN05216207_10917</name>
</gene>
<dbReference type="RefSeq" id="WP_093357118.1">
    <property type="nucleotide sequence ID" value="NZ_FOUY01000091.1"/>
</dbReference>
<dbReference type="STRING" id="260086.SAMN05216207_10917"/>
<reference evidence="2 3" key="1">
    <citation type="submission" date="2016-10" db="EMBL/GenBank/DDBJ databases">
        <authorList>
            <person name="de Groot N.N."/>
        </authorList>
    </citation>
    <scope>NUCLEOTIDE SEQUENCE [LARGE SCALE GENOMIC DNA]</scope>
    <source>
        <strain evidence="2 3">CGMCC 4.1877</strain>
    </source>
</reference>
<feature type="compositionally biased region" description="Polar residues" evidence="1">
    <location>
        <begin position="321"/>
        <end position="335"/>
    </location>
</feature>
<dbReference type="EMBL" id="FOUY01000091">
    <property type="protein sequence ID" value="SFO56844.1"/>
    <property type="molecule type" value="Genomic_DNA"/>
</dbReference>
<protein>
    <submittedName>
        <fullName evidence="2">Uncharacterized protein</fullName>
    </submittedName>
</protein>
<sequence length="440" mass="49019">MRSFTDADALSKVLHWRLGQLLEKREPERGADTGVAEADWTTVADTLAPGAVRDYLHALGTVALERQHTLGTEIANQPPQWALDRLPEVPDPTEAAQDRADWERRAGLVAAYREYRGIPDHEASLGQAPPTEQPFAYNLWRQATEALDPDPTALAWQQKDTTELYRAREAWALELYRADEYGPRAVGEDLAATRRLAAEIRDDSLLTRAEADAPEPAGDRAELLATAQRHQELAATYTDQADVLAREYEARQQWWEQTAPLREADQAAAVELERRNLPTWRETTLPDEARGEQLELPDTTTPAGAGTVHDTVTPPIGDEPSSAQDEPTATAQTSDGAEVAADTSDRHPTNRAREAVEALRQTAHGSELKRARTAPARARDQHQRSVHDAYTQRARKDQLDIEAERTILGQQHAQPARGLDHGYDVDYGHDDYGYDIDDDY</sequence>
<feature type="compositionally biased region" description="Basic and acidic residues" evidence="1">
    <location>
        <begin position="343"/>
        <end position="357"/>
    </location>
</feature>